<dbReference type="EMBL" id="ML208340">
    <property type="protein sequence ID" value="TFK68983.1"/>
    <property type="molecule type" value="Genomic_DNA"/>
</dbReference>
<name>A0ACD3ATF6_9AGAR</name>
<evidence type="ECO:0000313" key="1">
    <source>
        <dbReference type="EMBL" id="TFK68983.1"/>
    </source>
</evidence>
<dbReference type="Proteomes" id="UP000308600">
    <property type="component" value="Unassembled WGS sequence"/>
</dbReference>
<protein>
    <submittedName>
        <fullName evidence="1">Uncharacterized protein</fullName>
    </submittedName>
</protein>
<organism evidence="1 2">
    <name type="scientific">Pluteus cervinus</name>
    <dbReference type="NCBI Taxonomy" id="181527"/>
    <lineage>
        <taxon>Eukaryota</taxon>
        <taxon>Fungi</taxon>
        <taxon>Dikarya</taxon>
        <taxon>Basidiomycota</taxon>
        <taxon>Agaricomycotina</taxon>
        <taxon>Agaricomycetes</taxon>
        <taxon>Agaricomycetidae</taxon>
        <taxon>Agaricales</taxon>
        <taxon>Pluteineae</taxon>
        <taxon>Pluteaceae</taxon>
        <taxon>Pluteus</taxon>
    </lineage>
</organism>
<proteinExistence type="predicted"/>
<keyword evidence="2" id="KW-1185">Reference proteome</keyword>
<gene>
    <name evidence="1" type="ORF">BDN72DRAFT_797066</name>
</gene>
<accession>A0ACD3ATF6</accession>
<sequence length="660" mass="74952">MDLQVLMDRVSVVKPPADMSEEFVNQPNEIIDEARKGSPYELEVLARHWQNLPDGLSDGLEDVFFHHLNSADPPSDPNADISDRKDEEGETETYISNESLKAFWSLYALAQTRKPLDLYSADRYAPGIIKAWPGVFKWSAFFFVSRIQIPLTSSDHNPDSAAFKRSTRNITREVISRAWVALAWSEPARKVMLDTHGVVEIAAKLWILEDDEPEEDEEEFEDGLLVRSNLLSLLSREKDHTATVDRIIEAAGENPARIARTALTRLKQAFKSPQFIKDRQDCIAIFSLIMQFCTSSRSDIRKAFLDQGAVAVAVRLLLRIASAANAADHPGHAPNSMLLVFPYIFLQAYLEATDGYDLVLQALNAGLLIAFVECSPLYKNLSDTEYLVISTTITDIVPKYMAYLPVLQTVDTALKTLGRAKQFSSLRSTKAWKDFTNLSQWTAERIVVMEYSKAMKKNNAICYNLRCTKADVRNNFRKCGQCGTVLYCSKECQVAHWKEGHKRVCMKKEDFSRVTENGNILPLRDLNYMQILSVRLARNSLPHLRDLAARDQPHVPLKDLMVLIDYTDMPPKFGVALRAKWAQKRPDLFNWPKHLFRADLEPETFTTVYGVVPHGEGKTRMVLSVVSGCIWNMDRNLESMKQDAELDTAMEAKKKEYWGL</sequence>
<reference evidence="1 2" key="1">
    <citation type="journal article" date="2019" name="Nat. Ecol. Evol.">
        <title>Megaphylogeny resolves global patterns of mushroom evolution.</title>
        <authorList>
            <person name="Varga T."/>
            <person name="Krizsan K."/>
            <person name="Foldi C."/>
            <person name="Dima B."/>
            <person name="Sanchez-Garcia M."/>
            <person name="Sanchez-Ramirez S."/>
            <person name="Szollosi G.J."/>
            <person name="Szarkandi J.G."/>
            <person name="Papp V."/>
            <person name="Albert L."/>
            <person name="Andreopoulos W."/>
            <person name="Angelini C."/>
            <person name="Antonin V."/>
            <person name="Barry K.W."/>
            <person name="Bougher N.L."/>
            <person name="Buchanan P."/>
            <person name="Buyck B."/>
            <person name="Bense V."/>
            <person name="Catcheside P."/>
            <person name="Chovatia M."/>
            <person name="Cooper J."/>
            <person name="Damon W."/>
            <person name="Desjardin D."/>
            <person name="Finy P."/>
            <person name="Geml J."/>
            <person name="Haridas S."/>
            <person name="Hughes K."/>
            <person name="Justo A."/>
            <person name="Karasinski D."/>
            <person name="Kautmanova I."/>
            <person name="Kiss B."/>
            <person name="Kocsube S."/>
            <person name="Kotiranta H."/>
            <person name="LaButti K.M."/>
            <person name="Lechner B.E."/>
            <person name="Liimatainen K."/>
            <person name="Lipzen A."/>
            <person name="Lukacs Z."/>
            <person name="Mihaltcheva S."/>
            <person name="Morgado L.N."/>
            <person name="Niskanen T."/>
            <person name="Noordeloos M.E."/>
            <person name="Ohm R.A."/>
            <person name="Ortiz-Santana B."/>
            <person name="Ovrebo C."/>
            <person name="Racz N."/>
            <person name="Riley R."/>
            <person name="Savchenko A."/>
            <person name="Shiryaev A."/>
            <person name="Soop K."/>
            <person name="Spirin V."/>
            <person name="Szebenyi C."/>
            <person name="Tomsovsky M."/>
            <person name="Tulloss R.E."/>
            <person name="Uehling J."/>
            <person name="Grigoriev I.V."/>
            <person name="Vagvolgyi C."/>
            <person name="Papp T."/>
            <person name="Martin F.M."/>
            <person name="Miettinen O."/>
            <person name="Hibbett D.S."/>
            <person name="Nagy L.G."/>
        </authorList>
    </citation>
    <scope>NUCLEOTIDE SEQUENCE [LARGE SCALE GENOMIC DNA]</scope>
    <source>
        <strain evidence="1 2">NL-1719</strain>
    </source>
</reference>
<evidence type="ECO:0000313" key="2">
    <source>
        <dbReference type="Proteomes" id="UP000308600"/>
    </source>
</evidence>